<dbReference type="InterPro" id="IPR018042">
    <property type="entry name" value="Aspartate_kinase_CS"/>
</dbReference>
<keyword evidence="6 16" id="KW-0028">Amino-acid biosynthesis</keyword>
<dbReference type="EC" id="2.7.2.4" evidence="15"/>
<keyword evidence="20" id="KW-1185">Reference proteome</keyword>
<dbReference type="InterPro" id="IPR001048">
    <property type="entry name" value="Asp/Glu/Uridylate_kinase"/>
</dbReference>
<evidence type="ECO:0000256" key="3">
    <source>
        <dbReference type="ARBA" id="ARBA00004986"/>
    </source>
</evidence>
<feature type="binding site" evidence="14">
    <location>
        <begin position="276"/>
        <end position="277"/>
    </location>
    <ligand>
        <name>ATP</name>
        <dbReference type="ChEBI" id="CHEBI:30616"/>
    </ligand>
</feature>
<dbReference type="InterPro" id="IPR036393">
    <property type="entry name" value="AceGlu_kinase-like_sf"/>
</dbReference>
<gene>
    <name evidence="19" type="ORF">SE15_06150</name>
</gene>
<evidence type="ECO:0000256" key="10">
    <source>
        <dbReference type="ARBA" id="ARBA00022840"/>
    </source>
</evidence>
<dbReference type="SUPFAM" id="SSF55021">
    <property type="entry name" value="ACT-like"/>
    <property type="match status" value="2"/>
</dbReference>
<dbReference type="UniPathway" id="UPA00051">
    <property type="reaction ID" value="UER00462"/>
</dbReference>
<reference evidence="19 20" key="1">
    <citation type="submission" date="2015-07" db="EMBL/GenBank/DDBJ databases">
        <title>Whole genome sequence of Thermanaerothrix daxensis DSM 23592.</title>
        <authorList>
            <person name="Hemp J."/>
            <person name="Ward L.M."/>
            <person name="Pace L.A."/>
            <person name="Fischer W.W."/>
        </authorList>
    </citation>
    <scope>NUCLEOTIDE SEQUENCE [LARGE SCALE GENOMIC DNA]</scope>
    <source>
        <strain evidence="19 20">GNS-1</strain>
    </source>
</reference>
<dbReference type="InterPro" id="IPR054352">
    <property type="entry name" value="ACT_Aspartokinase"/>
</dbReference>
<feature type="binding site" evidence="14">
    <location>
        <begin position="240"/>
        <end position="241"/>
    </location>
    <ligand>
        <name>ATP</name>
        <dbReference type="ChEBI" id="CHEBI:30616"/>
    </ligand>
</feature>
<evidence type="ECO:0000256" key="15">
    <source>
        <dbReference type="RuleBase" id="RU003448"/>
    </source>
</evidence>
<dbReference type="PROSITE" id="PS00324">
    <property type="entry name" value="ASPARTOKINASE"/>
    <property type="match status" value="1"/>
</dbReference>
<dbReference type="FunFam" id="3.30.2130.10:FF:000001">
    <property type="entry name" value="Bifunctional aspartokinase/homoserine dehydrogenase"/>
    <property type="match status" value="1"/>
</dbReference>
<dbReference type="Gene3D" id="3.40.1160.10">
    <property type="entry name" value="Acetylglutamate kinase-like"/>
    <property type="match status" value="1"/>
</dbReference>
<dbReference type="GO" id="GO:0005829">
    <property type="term" value="C:cytosol"/>
    <property type="evidence" value="ECO:0007669"/>
    <property type="project" value="TreeGrafter"/>
</dbReference>
<feature type="domain" description="ACT" evidence="18">
    <location>
        <begin position="415"/>
        <end position="475"/>
    </location>
</feature>
<dbReference type="InterPro" id="IPR005260">
    <property type="entry name" value="Asp_kin_monofn"/>
</dbReference>
<dbReference type="GO" id="GO:0005524">
    <property type="term" value="F:ATP binding"/>
    <property type="evidence" value="ECO:0007669"/>
    <property type="project" value="UniProtKB-KW"/>
</dbReference>
<comment type="pathway">
    <text evidence="2 16">Amino-acid biosynthesis; L-lysine biosynthesis via DAP pathway; (S)-tetrahydrodipicolinate from L-aspartate: step 1/4.</text>
</comment>
<evidence type="ECO:0000313" key="19">
    <source>
        <dbReference type="EMBL" id="KPL84631.1"/>
    </source>
</evidence>
<keyword evidence="10 14" id="KW-0067">ATP-binding</keyword>
<organism evidence="19 20">
    <name type="scientific">Thermanaerothrix daxensis</name>
    <dbReference type="NCBI Taxonomy" id="869279"/>
    <lineage>
        <taxon>Bacteria</taxon>
        <taxon>Bacillati</taxon>
        <taxon>Chloroflexota</taxon>
        <taxon>Anaerolineae</taxon>
        <taxon>Anaerolineales</taxon>
        <taxon>Anaerolineaceae</taxon>
        <taxon>Thermanaerothrix</taxon>
    </lineage>
</organism>
<dbReference type="Gene3D" id="3.30.2130.10">
    <property type="entry name" value="VC0802-like"/>
    <property type="match status" value="1"/>
</dbReference>
<comment type="function">
    <text evidence="1">Catalyzes the phosphorylation of the beta-carboxyl group of aspartic acid with ATP to yield 4-phospho-L-aspartate, which is involved in the branched biosynthetic pathway leading to the biosynthesis of amino acids threonine, isoleucine and methionine.</text>
</comment>
<dbReference type="SUPFAM" id="SSF53633">
    <property type="entry name" value="Carbamate kinase-like"/>
    <property type="match status" value="1"/>
</dbReference>
<comment type="catalytic activity">
    <reaction evidence="13 15">
        <text>L-aspartate + ATP = 4-phospho-L-aspartate + ADP</text>
        <dbReference type="Rhea" id="RHEA:23776"/>
        <dbReference type="ChEBI" id="CHEBI:29991"/>
        <dbReference type="ChEBI" id="CHEBI:30616"/>
        <dbReference type="ChEBI" id="CHEBI:57535"/>
        <dbReference type="ChEBI" id="CHEBI:456216"/>
        <dbReference type="EC" id="2.7.2.4"/>
    </reaction>
</comment>
<evidence type="ECO:0000256" key="5">
    <source>
        <dbReference type="ARBA" id="ARBA00010122"/>
    </source>
</evidence>
<dbReference type="GO" id="GO:0009090">
    <property type="term" value="P:homoserine biosynthetic process"/>
    <property type="evidence" value="ECO:0007669"/>
    <property type="project" value="TreeGrafter"/>
</dbReference>
<dbReference type="Pfam" id="PF00696">
    <property type="entry name" value="AA_kinase"/>
    <property type="match status" value="1"/>
</dbReference>
<dbReference type="STRING" id="869279.SE15_06150"/>
<evidence type="ECO:0000259" key="18">
    <source>
        <dbReference type="PROSITE" id="PS51671"/>
    </source>
</evidence>
<dbReference type="OrthoDB" id="9799110at2"/>
<dbReference type="PANTHER" id="PTHR21499:SF3">
    <property type="entry name" value="ASPARTOKINASE"/>
    <property type="match status" value="1"/>
</dbReference>
<dbReference type="PIRSF" id="PIRSF000726">
    <property type="entry name" value="Asp_kin"/>
    <property type="match status" value="1"/>
</dbReference>
<feature type="coiled-coil region" evidence="17">
    <location>
        <begin position="69"/>
        <end position="96"/>
    </location>
</feature>
<keyword evidence="12" id="KW-0457">Lysine biosynthesis</keyword>
<evidence type="ECO:0000256" key="14">
    <source>
        <dbReference type="PIRSR" id="PIRSR000726-1"/>
    </source>
</evidence>
<keyword evidence="7 15" id="KW-0808">Transferase</keyword>
<comment type="pathway">
    <text evidence="4 16">Amino-acid biosynthesis; L-threonine biosynthesis; L-threonine from L-aspartate: step 1/5.</text>
</comment>
<dbReference type="PATRIC" id="fig|869279.4.peg.1236"/>
<dbReference type="EMBL" id="LGKO01000002">
    <property type="protein sequence ID" value="KPL84631.1"/>
    <property type="molecule type" value="Genomic_DNA"/>
</dbReference>
<dbReference type="NCBIfam" id="TIGR00657">
    <property type="entry name" value="asp_kinases"/>
    <property type="match status" value="1"/>
</dbReference>
<evidence type="ECO:0000256" key="1">
    <source>
        <dbReference type="ARBA" id="ARBA00003121"/>
    </source>
</evidence>
<feature type="binding site" evidence="14">
    <location>
        <position position="251"/>
    </location>
    <ligand>
        <name>ATP</name>
        <dbReference type="ChEBI" id="CHEBI:30616"/>
    </ligand>
</feature>
<dbReference type="AlphaFoldDB" id="A0A0P6XQ33"/>
<evidence type="ECO:0000256" key="17">
    <source>
        <dbReference type="SAM" id="Coils"/>
    </source>
</evidence>
<dbReference type="UniPathway" id="UPA00050">
    <property type="reaction ID" value="UER00461"/>
</dbReference>
<evidence type="ECO:0000256" key="11">
    <source>
        <dbReference type="ARBA" id="ARBA00022915"/>
    </source>
</evidence>
<evidence type="ECO:0000256" key="2">
    <source>
        <dbReference type="ARBA" id="ARBA00004766"/>
    </source>
</evidence>
<evidence type="ECO:0000313" key="20">
    <source>
        <dbReference type="Proteomes" id="UP000050544"/>
    </source>
</evidence>
<evidence type="ECO:0000256" key="7">
    <source>
        <dbReference type="ARBA" id="ARBA00022679"/>
    </source>
</evidence>
<sequence length="475" mass="50551">MSVSQHSRNLLVMKFGGTSVGDVLAVQQVVDIVREARSSWSSVVVVASALAGVTEALLSQAFKVAQGDESEIEANINNLRARHQALLEAFVAEEERRREALQSIEYLLQRLASLWQAIAVLGEATPRALDAVAGMGERMSVRVLAAILNAVEIPAQAVDATELIVTDAQFQSAHPDMEATRVKVETFLRPLLALGMVPVVTGFIGATPEGIPTTLGRGGSDYSAAILAAALHANEVWIWTDVDGVMTADPRLIPEAQTVPRLTYREVAELAYFGAKVLHPKTIRPIIEAGIRLRVLNTFNPSHPGSEIVGDAPMILDGVIKAVTAVRNQRLITVEGRGMLGVPGVAARTFTAVARTGTSVPLISQASSEQSICFAVPAETASRIVTALEEEFANEIKRRDIDRIWASEEVVILTVVGSGMQHTPGVAGRVFGALGAQGVNVIAIAQGSSEVSISLVVKAEDLQAGLRALHNLIKI</sequence>
<dbReference type="PROSITE" id="PS51671">
    <property type="entry name" value="ACT"/>
    <property type="match status" value="1"/>
</dbReference>
<dbReference type="InterPro" id="IPR002912">
    <property type="entry name" value="ACT_dom"/>
</dbReference>
<keyword evidence="8 14" id="KW-0547">Nucleotide-binding</keyword>
<evidence type="ECO:0000256" key="9">
    <source>
        <dbReference type="ARBA" id="ARBA00022777"/>
    </source>
</evidence>
<dbReference type="Proteomes" id="UP000050544">
    <property type="component" value="Unassembled WGS sequence"/>
</dbReference>
<dbReference type="GO" id="GO:0009088">
    <property type="term" value="P:threonine biosynthetic process"/>
    <property type="evidence" value="ECO:0007669"/>
    <property type="project" value="UniProtKB-UniPathway"/>
</dbReference>
<protein>
    <recommendedName>
        <fullName evidence="15">Aspartokinase</fullName>
        <ecNumber evidence="15">2.7.2.4</ecNumber>
    </recommendedName>
</protein>
<dbReference type="GO" id="GO:0019877">
    <property type="term" value="P:diaminopimelate biosynthetic process"/>
    <property type="evidence" value="ECO:0007669"/>
    <property type="project" value="UniProtKB-KW"/>
</dbReference>
<evidence type="ECO:0000256" key="16">
    <source>
        <dbReference type="RuleBase" id="RU004249"/>
    </source>
</evidence>
<dbReference type="PANTHER" id="PTHR21499">
    <property type="entry name" value="ASPARTATE KINASE"/>
    <property type="match status" value="1"/>
</dbReference>
<name>A0A0P6XQ33_9CHLR</name>
<keyword evidence="9 15" id="KW-0418">Kinase</keyword>
<dbReference type="Pfam" id="PF22468">
    <property type="entry name" value="ACT_9"/>
    <property type="match status" value="2"/>
</dbReference>
<evidence type="ECO:0000256" key="8">
    <source>
        <dbReference type="ARBA" id="ARBA00022741"/>
    </source>
</evidence>
<evidence type="ECO:0000256" key="12">
    <source>
        <dbReference type="ARBA" id="ARBA00023154"/>
    </source>
</evidence>
<dbReference type="UniPathway" id="UPA00034">
    <property type="reaction ID" value="UER00015"/>
</dbReference>
<comment type="caution">
    <text evidence="19">The sequence shown here is derived from an EMBL/GenBank/DDBJ whole genome shotgun (WGS) entry which is preliminary data.</text>
</comment>
<evidence type="ECO:0000256" key="13">
    <source>
        <dbReference type="ARBA" id="ARBA00047872"/>
    </source>
</evidence>
<feature type="binding site" evidence="14">
    <location>
        <position position="137"/>
    </location>
    <ligand>
        <name>substrate</name>
    </ligand>
</feature>
<keyword evidence="11" id="KW-0220">Diaminopimelate biosynthesis</keyword>
<proteinExistence type="inferred from homology"/>
<dbReference type="CDD" id="cd04921">
    <property type="entry name" value="ACT_AKi-HSDH-ThrA-like_1"/>
    <property type="match status" value="1"/>
</dbReference>
<evidence type="ECO:0000256" key="6">
    <source>
        <dbReference type="ARBA" id="ARBA00022605"/>
    </source>
</evidence>
<keyword evidence="17" id="KW-0175">Coiled coil</keyword>
<comment type="pathway">
    <text evidence="3 16">Amino-acid biosynthesis; L-methionine biosynthesis via de novo pathway; L-homoserine from L-aspartate: step 1/3.</text>
</comment>
<dbReference type="CDD" id="cd04924">
    <property type="entry name" value="ACT_AK-Arch_2"/>
    <property type="match status" value="1"/>
</dbReference>
<dbReference type="InterPro" id="IPR045865">
    <property type="entry name" value="ACT-like_dom_sf"/>
</dbReference>
<dbReference type="GO" id="GO:0009089">
    <property type="term" value="P:lysine biosynthetic process via diaminopimelate"/>
    <property type="evidence" value="ECO:0007669"/>
    <property type="project" value="UniProtKB-UniPathway"/>
</dbReference>
<dbReference type="GO" id="GO:0004072">
    <property type="term" value="F:aspartate kinase activity"/>
    <property type="evidence" value="ECO:0007669"/>
    <property type="project" value="UniProtKB-EC"/>
</dbReference>
<comment type="similarity">
    <text evidence="5 15">Belongs to the aspartokinase family.</text>
</comment>
<dbReference type="InterPro" id="IPR001341">
    <property type="entry name" value="Asp_kinase"/>
</dbReference>
<evidence type="ECO:0000256" key="4">
    <source>
        <dbReference type="ARBA" id="ARBA00005139"/>
    </source>
</evidence>
<accession>A0A0P6XQ33</accession>